<evidence type="ECO:0000313" key="2">
    <source>
        <dbReference type="Proteomes" id="UP001596098"/>
    </source>
</evidence>
<sequence>MDLPAPPLRQSPAVALPRALESALRREGLKVKDERTRGHVPLRVWAGTIGAQTPPATGAGPGTDLSTWIPAPRTASDASLFCPGPEEVMDAHDRFEVSLALGRAVIGHVSDPWFWLTRSGTPDPCPADLEWISSAHRAWKVLGLAPRAAVVTREGWWLHPSGARRTWKRLRH</sequence>
<proteinExistence type="predicted"/>
<comment type="caution">
    <text evidence="1">The sequence shown here is derived from an EMBL/GenBank/DDBJ whole genome shotgun (WGS) entry which is preliminary data.</text>
</comment>
<organism evidence="1 2">
    <name type="scientific">Nocardioides yefusunii</name>
    <dbReference type="NCBI Taxonomy" id="2500546"/>
    <lineage>
        <taxon>Bacteria</taxon>
        <taxon>Bacillati</taxon>
        <taxon>Actinomycetota</taxon>
        <taxon>Actinomycetes</taxon>
        <taxon>Propionibacteriales</taxon>
        <taxon>Nocardioidaceae</taxon>
        <taxon>Nocardioides</taxon>
    </lineage>
</organism>
<name>A0ABW1QVC1_9ACTN</name>
<evidence type="ECO:0000313" key="1">
    <source>
        <dbReference type="EMBL" id="MFC6153218.1"/>
    </source>
</evidence>
<dbReference type="EMBL" id="JBHSQI010000003">
    <property type="protein sequence ID" value="MFC6153218.1"/>
    <property type="molecule type" value="Genomic_DNA"/>
</dbReference>
<accession>A0ABW1QVC1</accession>
<keyword evidence="2" id="KW-1185">Reference proteome</keyword>
<gene>
    <name evidence="1" type="ORF">ACFPWU_06005</name>
</gene>
<reference evidence="2" key="1">
    <citation type="journal article" date="2019" name="Int. J. Syst. Evol. Microbiol.">
        <title>The Global Catalogue of Microorganisms (GCM) 10K type strain sequencing project: providing services to taxonomists for standard genome sequencing and annotation.</title>
        <authorList>
            <consortium name="The Broad Institute Genomics Platform"/>
            <consortium name="The Broad Institute Genome Sequencing Center for Infectious Disease"/>
            <person name="Wu L."/>
            <person name="Ma J."/>
        </authorList>
    </citation>
    <scope>NUCLEOTIDE SEQUENCE [LARGE SCALE GENOMIC DNA]</scope>
    <source>
        <strain evidence="2">DFY28</strain>
    </source>
</reference>
<dbReference type="RefSeq" id="WP_128221077.1">
    <property type="nucleotide sequence ID" value="NZ_CP034929.1"/>
</dbReference>
<dbReference type="Proteomes" id="UP001596098">
    <property type="component" value="Unassembled WGS sequence"/>
</dbReference>
<protein>
    <submittedName>
        <fullName evidence="1">Uncharacterized protein</fullName>
    </submittedName>
</protein>